<dbReference type="EMBL" id="LKEU01000033">
    <property type="protein sequence ID" value="OFV70186.1"/>
    <property type="molecule type" value="Genomic_DNA"/>
</dbReference>
<dbReference type="GO" id="GO:0005525">
    <property type="term" value="F:GTP binding"/>
    <property type="evidence" value="ECO:0007669"/>
    <property type="project" value="InterPro"/>
</dbReference>
<accession>A0A1F2PHJ5</accession>
<dbReference type="CDD" id="cd00882">
    <property type="entry name" value="Ras_like_GTPase"/>
    <property type="match status" value="1"/>
</dbReference>
<dbReference type="InterPro" id="IPR027417">
    <property type="entry name" value="P-loop_NTPase"/>
</dbReference>
<comment type="caution">
    <text evidence="2">The sequence shown here is derived from an EMBL/GenBank/DDBJ whole genome shotgun (WGS) entry which is preliminary data.</text>
</comment>
<proteinExistence type="predicted"/>
<dbReference type="InterPro" id="IPR006073">
    <property type="entry name" value="GTP-bd"/>
</dbReference>
<dbReference type="OrthoDB" id="9255830at2"/>
<dbReference type="Pfam" id="PF01926">
    <property type="entry name" value="MMR_HSR1"/>
    <property type="match status" value="1"/>
</dbReference>
<dbReference type="RefSeq" id="WP_070371668.1">
    <property type="nucleotide sequence ID" value="NZ_LKEU01000033.1"/>
</dbReference>
<reference evidence="2 3" key="1">
    <citation type="submission" date="2015-09" db="EMBL/GenBank/DDBJ databases">
        <title>Genome sequence of Acetobacterium wieringae DSM 1911.</title>
        <authorList>
            <person name="Poehlein A."/>
            <person name="Bengelsdorf F.R."/>
            <person name="Schiel-Bengelsdorf B."/>
            <person name="Duerre P."/>
            <person name="Daniel R."/>
        </authorList>
    </citation>
    <scope>NUCLEOTIDE SEQUENCE [LARGE SCALE GENOMIC DNA]</scope>
    <source>
        <strain evidence="2 3">DSM 1911</strain>
    </source>
</reference>
<dbReference type="AlphaFoldDB" id="A0A1F2PHJ5"/>
<dbReference type="Gene3D" id="3.40.50.300">
    <property type="entry name" value="P-loop containing nucleotide triphosphate hydrolases"/>
    <property type="match status" value="1"/>
</dbReference>
<sequence length="389" mass="42365">MKDYRPDDFDFNKTLGEISAGIKKPNILICGATGAGKSSVVNYVFGENLAQIGHGVPVTRGITRYQREDTGVVLYDTEGYEIGTEKISQYKANVEDWVNAFGDTAIASAKEAGVSQELNNQIHEVWYCISAGNKRVTDMDIDVIQMLKAKKLPVAVVLTQIDSLDAEELAAMEAAIREYCQVDFFRASTSVDPAITAALKDYLQWEELIGWAIDHLDESLREGFISALKGNLAAKKRLINHKIIPLYTSGAAGVALTPIPFSDAALLVPIQIKMSLHIMKTYGLDQKLSNLSSLVGSVVVSESGRLLAQTLSTNLFKLIPGVGTAIGTTVNTVVASSFTAAMGYAISEICFRCATAVFEEGKEIVWADYFNGENIATLMNEWFKVSRHG</sequence>
<evidence type="ECO:0000313" key="3">
    <source>
        <dbReference type="Proteomes" id="UP000176244"/>
    </source>
</evidence>
<feature type="domain" description="G" evidence="1">
    <location>
        <begin position="27"/>
        <end position="159"/>
    </location>
</feature>
<name>A0A1F2PHJ5_9FIRM</name>
<dbReference type="Proteomes" id="UP000176244">
    <property type="component" value="Unassembled WGS sequence"/>
</dbReference>
<protein>
    <submittedName>
        <fullName evidence="2">GTPase Era</fullName>
    </submittedName>
</protein>
<organism evidence="2 3">
    <name type="scientific">Acetobacterium wieringae</name>
    <dbReference type="NCBI Taxonomy" id="52694"/>
    <lineage>
        <taxon>Bacteria</taxon>
        <taxon>Bacillati</taxon>
        <taxon>Bacillota</taxon>
        <taxon>Clostridia</taxon>
        <taxon>Eubacteriales</taxon>
        <taxon>Eubacteriaceae</taxon>
        <taxon>Acetobacterium</taxon>
    </lineage>
</organism>
<dbReference type="STRING" id="52694.ACWI_23910"/>
<gene>
    <name evidence="2" type="primary">era_2</name>
    <name evidence="2" type="ORF">ACWI_23910</name>
</gene>
<evidence type="ECO:0000313" key="2">
    <source>
        <dbReference type="EMBL" id="OFV70186.1"/>
    </source>
</evidence>
<dbReference type="SUPFAM" id="SSF52540">
    <property type="entry name" value="P-loop containing nucleoside triphosphate hydrolases"/>
    <property type="match status" value="1"/>
</dbReference>
<evidence type="ECO:0000259" key="1">
    <source>
        <dbReference type="Pfam" id="PF01926"/>
    </source>
</evidence>